<dbReference type="GO" id="GO:0043190">
    <property type="term" value="C:ATP-binding cassette (ABC) transporter complex"/>
    <property type="evidence" value="ECO:0007669"/>
    <property type="project" value="InterPro"/>
</dbReference>
<reference evidence="7 8" key="2">
    <citation type="submission" date="2019-09" db="EMBL/GenBank/DDBJ databases">
        <title>Complete Genome Sequence and Methylome Analysis of free living Spirochaetas.</title>
        <authorList>
            <person name="Leshcheva N."/>
            <person name="Mikheeva N."/>
        </authorList>
    </citation>
    <scope>NUCLEOTIDE SEQUENCE [LARGE SCALE GENOMIC DNA]</scope>
    <source>
        <strain evidence="7 8">P</strain>
    </source>
</reference>
<dbReference type="InterPro" id="IPR012809">
    <property type="entry name" value="ECF_CbiQ"/>
</dbReference>
<dbReference type="InterPro" id="IPR051611">
    <property type="entry name" value="ECF_transporter_component"/>
</dbReference>
<evidence type="ECO:0000313" key="7">
    <source>
        <dbReference type="EMBL" id="QEN03464.1"/>
    </source>
</evidence>
<dbReference type="PANTHER" id="PTHR34857:SF2">
    <property type="entry name" value="SLL0384 PROTEIN"/>
    <property type="match status" value="1"/>
</dbReference>
<feature type="transmembrane region" description="Helical" evidence="6">
    <location>
        <begin position="145"/>
        <end position="161"/>
    </location>
</feature>
<dbReference type="Pfam" id="PF02361">
    <property type="entry name" value="CbiQ"/>
    <property type="match status" value="1"/>
</dbReference>
<keyword evidence="2" id="KW-1003">Cell membrane</keyword>
<keyword evidence="3 6" id="KW-0812">Transmembrane</keyword>
<keyword evidence="5 6" id="KW-0472">Membrane</keyword>
<sequence length="218" mass="24740">MNKFIRSIADLTQLEKYANRDSVVHRVYPEIKVVSVLLYTLFVTSIGKYNISLVIVVGIIPTTIFFISEINGKEFISKLFLPLIFSCSLGILNPVLDSSFLSGTISLFTIILKSLFTISMTLLLVSTTPLRDLVKAFNFLKIPKPLVFLFFLIYRYIFILLEECGKTIEAYSLRVNSEKGLHISSWGSLVGQIIIRSYIRSESIYQAMLIRGMDIDSE</sequence>
<evidence type="ECO:0000256" key="6">
    <source>
        <dbReference type="SAM" id="Phobius"/>
    </source>
</evidence>
<keyword evidence="4 6" id="KW-1133">Transmembrane helix</keyword>
<proteinExistence type="predicted"/>
<dbReference type="EMBL" id="CP035807">
    <property type="protein sequence ID" value="QEN03464.1"/>
    <property type="molecule type" value="Genomic_DNA"/>
</dbReference>
<dbReference type="PANTHER" id="PTHR34857">
    <property type="entry name" value="SLL0384 PROTEIN"/>
    <property type="match status" value="1"/>
</dbReference>
<keyword evidence="8" id="KW-1185">Reference proteome</keyword>
<evidence type="ECO:0000256" key="3">
    <source>
        <dbReference type="ARBA" id="ARBA00022692"/>
    </source>
</evidence>
<feature type="transmembrane region" description="Helical" evidence="6">
    <location>
        <begin position="102"/>
        <end position="125"/>
    </location>
</feature>
<dbReference type="RefSeq" id="WP_149566723.1">
    <property type="nucleotide sequence ID" value="NZ_CP035807.1"/>
</dbReference>
<evidence type="ECO:0000256" key="5">
    <source>
        <dbReference type="ARBA" id="ARBA00023136"/>
    </source>
</evidence>
<dbReference type="KEGG" id="sper:EW093_01670"/>
<dbReference type="NCBIfam" id="TIGR02454">
    <property type="entry name" value="ECF_T_CbiQ"/>
    <property type="match status" value="1"/>
</dbReference>
<gene>
    <name evidence="7" type="primary">cbiQ</name>
    <name evidence="7" type="ORF">EW093_01670</name>
</gene>
<dbReference type="AlphaFoldDB" id="A0A5C1Q9Y9"/>
<dbReference type="GO" id="GO:0006824">
    <property type="term" value="P:cobalt ion transport"/>
    <property type="evidence" value="ECO:0007669"/>
    <property type="project" value="InterPro"/>
</dbReference>
<organism evidence="7 8">
    <name type="scientific">Thiospirochaeta perfilievii</name>
    <dbReference type="NCBI Taxonomy" id="252967"/>
    <lineage>
        <taxon>Bacteria</taxon>
        <taxon>Pseudomonadati</taxon>
        <taxon>Spirochaetota</taxon>
        <taxon>Spirochaetia</taxon>
        <taxon>Spirochaetales</taxon>
        <taxon>Spirochaetaceae</taxon>
        <taxon>Thiospirochaeta</taxon>
    </lineage>
</organism>
<dbReference type="CDD" id="cd16914">
    <property type="entry name" value="EcfT"/>
    <property type="match status" value="1"/>
</dbReference>
<dbReference type="OrthoDB" id="4533at2"/>
<feature type="transmembrane region" description="Helical" evidence="6">
    <location>
        <begin position="49"/>
        <end position="67"/>
    </location>
</feature>
<protein>
    <submittedName>
        <fullName evidence="7">Cobalt ECF transporter T component CbiQ</fullName>
    </submittedName>
</protein>
<dbReference type="Proteomes" id="UP000323824">
    <property type="component" value="Chromosome"/>
</dbReference>
<dbReference type="InterPro" id="IPR003339">
    <property type="entry name" value="ABC/ECF_trnsptr_transmembrane"/>
</dbReference>
<reference evidence="7 8" key="1">
    <citation type="submission" date="2019-02" db="EMBL/GenBank/DDBJ databases">
        <authorList>
            <person name="Fomenkov A."/>
            <person name="Dubinina G."/>
            <person name="Grabovich M."/>
            <person name="Vincze T."/>
            <person name="Roberts R.J."/>
        </authorList>
    </citation>
    <scope>NUCLEOTIDE SEQUENCE [LARGE SCALE GENOMIC DNA]</scope>
    <source>
        <strain evidence="7 8">P</strain>
    </source>
</reference>
<accession>A0A5C1Q9Y9</accession>
<evidence type="ECO:0000256" key="4">
    <source>
        <dbReference type="ARBA" id="ARBA00022989"/>
    </source>
</evidence>
<evidence type="ECO:0000313" key="8">
    <source>
        <dbReference type="Proteomes" id="UP000323824"/>
    </source>
</evidence>
<evidence type="ECO:0000256" key="2">
    <source>
        <dbReference type="ARBA" id="ARBA00022475"/>
    </source>
</evidence>
<name>A0A5C1Q9Y9_9SPIO</name>
<comment type="subcellular location">
    <subcellularLocation>
        <location evidence="1">Cell membrane</location>
        <topology evidence="1">Multi-pass membrane protein</topology>
    </subcellularLocation>
</comment>
<evidence type="ECO:0000256" key="1">
    <source>
        <dbReference type="ARBA" id="ARBA00004651"/>
    </source>
</evidence>